<dbReference type="InterPro" id="IPR016169">
    <property type="entry name" value="FAD-bd_PCMH_sub2"/>
</dbReference>
<evidence type="ECO:0000256" key="9">
    <source>
        <dbReference type="PROSITE-ProRule" id="PRU00703"/>
    </source>
</evidence>
<dbReference type="Proteomes" id="UP000657385">
    <property type="component" value="Unassembled WGS sequence"/>
</dbReference>
<keyword evidence="6 10" id="KW-1133">Transmembrane helix</keyword>
<organism evidence="15 17">
    <name type="scientific">Streptacidiphilus fuscans</name>
    <dbReference type="NCBI Taxonomy" id="2789292"/>
    <lineage>
        <taxon>Bacteria</taxon>
        <taxon>Bacillati</taxon>
        <taxon>Actinomycetota</taxon>
        <taxon>Actinomycetes</taxon>
        <taxon>Kitasatosporales</taxon>
        <taxon>Streptomycetaceae</taxon>
        <taxon>Streptacidiphilus</taxon>
    </lineage>
</organism>
<feature type="compositionally biased region" description="Basic residues" evidence="11">
    <location>
        <begin position="446"/>
        <end position="457"/>
    </location>
</feature>
<dbReference type="SUPFAM" id="SSF56176">
    <property type="entry name" value="FAD-binding/transporter-associated domain-like"/>
    <property type="match status" value="1"/>
</dbReference>
<reference evidence="15" key="1">
    <citation type="submission" date="2020-11" db="EMBL/GenBank/DDBJ databases">
        <title>Isolation and identification of active actinomycetes.</title>
        <authorList>
            <person name="Yu B."/>
        </authorList>
    </citation>
    <scope>NUCLEOTIDE SEQUENCE</scope>
    <source>
        <strain evidence="15">NEAU-YB345</strain>
    </source>
</reference>
<dbReference type="GO" id="GO:0050660">
    <property type="term" value="F:flavin adenine dinucleotide binding"/>
    <property type="evidence" value="ECO:0007669"/>
    <property type="project" value="InterPro"/>
</dbReference>
<evidence type="ECO:0000256" key="5">
    <source>
        <dbReference type="ARBA" id="ARBA00022737"/>
    </source>
</evidence>
<evidence type="ECO:0000256" key="4">
    <source>
        <dbReference type="ARBA" id="ARBA00022692"/>
    </source>
</evidence>
<dbReference type="InterPro" id="IPR002550">
    <property type="entry name" value="CNNM"/>
</dbReference>
<keyword evidence="7 9" id="KW-0129">CBS domain</keyword>
<evidence type="ECO:0000256" key="3">
    <source>
        <dbReference type="ARBA" id="ARBA00022475"/>
    </source>
</evidence>
<comment type="subcellular location">
    <subcellularLocation>
        <location evidence="1">Cell membrane</location>
        <topology evidence="1">Multi-pass membrane protein</topology>
    </subcellularLocation>
</comment>
<dbReference type="Pfam" id="PF00571">
    <property type="entry name" value="CBS"/>
    <property type="match status" value="2"/>
</dbReference>
<feature type="transmembrane region" description="Helical" evidence="12">
    <location>
        <begin position="66"/>
        <end position="88"/>
    </location>
</feature>
<evidence type="ECO:0000256" key="7">
    <source>
        <dbReference type="ARBA" id="ARBA00023122"/>
    </source>
</evidence>
<keyword evidence="5" id="KW-0677">Repeat</keyword>
<dbReference type="PANTHER" id="PTHR43099:SF6">
    <property type="entry name" value="UPF0053 PROTEIN RV1842C"/>
    <property type="match status" value="1"/>
</dbReference>
<dbReference type="Pfam" id="PF03471">
    <property type="entry name" value="CorC_HlyC"/>
    <property type="match status" value="1"/>
</dbReference>
<dbReference type="PANTHER" id="PTHR43099">
    <property type="entry name" value="UPF0053 PROTEIN YRKA"/>
    <property type="match status" value="1"/>
</dbReference>
<dbReference type="InterPro" id="IPR044751">
    <property type="entry name" value="Ion_transp-like_CBS"/>
</dbReference>
<evidence type="ECO:0000256" key="6">
    <source>
        <dbReference type="ARBA" id="ARBA00022989"/>
    </source>
</evidence>
<feature type="domain" description="CNNM transmembrane" evidence="14">
    <location>
        <begin position="5"/>
        <end position="208"/>
    </location>
</feature>
<dbReference type="Gene3D" id="3.10.580.10">
    <property type="entry name" value="CBS-domain"/>
    <property type="match status" value="1"/>
</dbReference>
<dbReference type="InterPro" id="IPR036318">
    <property type="entry name" value="FAD-bd_PCMH-like_sf"/>
</dbReference>
<dbReference type="PROSITE" id="PS51846">
    <property type="entry name" value="CNNM"/>
    <property type="match status" value="1"/>
</dbReference>
<dbReference type="PROSITE" id="PS51371">
    <property type="entry name" value="CBS"/>
    <property type="match status" value="2"/>
</dbReference>
<dbReference type="CDD" id="cd04590">
    <property type="entry name" value="CBS_pair_CorC_HlyC_assoc"/>
    <property type="match status" value="1"/>
</dbReference>
<protein>
    <submittedName>
        <fullName evidence="15">HlyC/CorC family transporter</fullName>
    </submittedName>
</protein>
<dbReference type="InterPro" id="IPR000644">
    <property type="entry name" value="CBS_dom"/>
</dbReference>
<dbReference type="GO" id="GO:0005886">
    <property type="term" value="C:plasma membrane"/>
    <property type="evidence" value="ECO:0007669"/>
    <property type="project" value="UniProtKB-SubCell"/>
</dbReference>
<dbReference type="InterPro" id="IPR051676">
    <property type="entry name" value="UPF0053_domain"/>
</dbReference>
<evidence type="ECO:0000313" key="17">
    <source>
        <dbReference type="Proteomes" id="UP000657385"/>
    </source>
</evidence>
<feature type="domain" description="CBS" evidence="13">
    <location>
        <begin position="227"/>
        <end position="287"/>
    </location>
</feature>
<name>A0A931B203_9ACTN</name>
<evidence type="ECO:0000256" key="1">
    <source>
        <dbReference type="ARBA" id="ARBA00004651"/>
    </source>
</evidence>
<feature type="transmembrane region" description="Helical" evidence="12">
    <location>
        <begin position="108"/>
        <end position="129"/>
    </location>
</feature>
<dbReference type="EMBL" id="JADPRT010000022">
    <property type="protein sequence ID" value="MBF9073373.1"/>
    <property type="molecule type" value="Genomic_DNA"/>
</dbReference>
<evidence type="ECO:0000256" key="2">
    <source>
        <dbReference type="ARBA" id="ARBA00006337"/>
    </source>
</evidence>
<comment type="similarity">
    <text evidence="2">Belongs to the UPF0053 family.</text>
</comment>
<gene>
    <name evidence="15" type="ORF">I2501_12885</name>
    <name evidence="16" type="ORF">I2501_35700</name>
</gene>
<feature type="transmembrane region" description="Helical" evidence="12">
    <location>
        <begin position="6"/>
        <end position="33"/>
    </location>
</feature>
<keyword evidence="8 10" id="KW-0472">Membrane</keyword>
<evidence type="ECO:0000259" key="13">
    <source>
        <dbReference type="PROSITE" id="PS51371"/>
    </source>
</evidence>
<dbReference type="InterPro" id="IPR005170">
    <property type="entry name" value="Transptr-assoc_dom"/>
</dbReference>
<proteinExistence type="inferred from homology"/>
<keyword evidence="4 10" id="KW-0812">Transmembrane</keyword>
<feature type="compositionally biased region" description="Low complexity" evidence="11">
    <location>
        <begin position="465"/>
        <end position="481"/>
    </location>
</feature>
<evidence type="ECO:0000256" key="8">
    <source>
        <dbReference type="ARBA" id="ARBA00023136"/>
    </source>
</evidence>
<accession>A0A931B203</accession>
<dbReference type="Gene3D" id="3.30.465.10">
    <property type="match status" value="1"/>
</dbReference>
<sequence>MDPHSIAAAWLLFGIAVLLILANGVFVAAEFAFVTVDRGEVDRAAAAGDRRAAGVARALRTLSFELSGAQLGITVTSLLVGVLANPALARLLSPPLTSLGLPGSVATGVAAVVGLVMATVLQMVIGELVPKNWAISRPLQVARAVAAPQRIFSTLCRPLILLLNGIANRIVRGFGLEPAEELASARSAEELVALARHSASEGALESDTADLFVRTLGLAELTAESVMTPRIDVAALEDHATAADVLNLTRATGLSRFPVYRQSIDDVVGVVTLKDALAVRAGNRAAVRVGALASPPLLVPETLPADRLLDLLRSRQQLAVVVDEYGGTAGVATLEDIVEEMVGEVQDEHDPADLPELRPVAAVEGRSAWEAEGRCRVDVLESVGLRAPDGPYETVAGLLTDLLGRLPAEGDSAELPGWRLTALEVQRHRTELVRLERLVDPEQRDHRNHRDRNHGHRSDRAAQGPASPTSPASPASPAGER</sequence>
<evidence type="ECO:0000256" key="10">
    <source>
        <dbReference type="PROSITE-ProRule" id="PRU01193"/>
    </source>
</evidence>
<comment type="caution">
    <text evidence="15">The sequence shown here is derived from an EMBL/GenBank/DDBJ whole genome shotgun (WGS) entry which is preliminary data.</text>
</comment>
<dbReference type="SMART" id="SM01091">
    <property type="entry name" value="CorC_HlyC"/>
    <property type="match status" value="1"/>
</dbReference>
<feature type="region of interest" description="Disordered" evidence="11">
    <location>
        <begin position="439"/>
        <end position="481"/>
    </location>
</feature>
<dbReference type="EMBL" id="JADPRT010000004">
    <property type="protein sequence ID" value="MBF9068919.1"/>
    <property type="molecule type" value="Genomic_DNA"/>
</dbReference>
<dbReference type="Pfam" id="PF01595">
    <property type="entry name" value="CNNM"/>
    <property type="match status" value="1"/>
</dbReference>
<evidence type="ECO:0000256" key="12">
    <source>
        <dbReference type="SAM" id="Phobius"/>
    </source>
</evidence>
<evidence type="ECO:0000256" key="11">
    <source>
        <dbReference type="SAM" id="MobiDB-lite"/>
    </source>
</evidence>
<evidence type="ECO:0000313" key="15">
    <source>
        <dbReference type="EMBL" id="MBF9068919.1"/>
    </source>
</evidence>
<dbReference type="SMART" id="SM00116">
    <property type="entry name" value="CBS"/>
    <property type="match status" value="1"/>
</dbReference>
<dbReference type="SUPFAM" id="SSF54631">
    <property type="entry name" value="CBS-domain pair"/>
    <property type="match status" value="1"/>
</dbReference>
<dbReference type="AlphaFoldDB" id="A0A931B203"/>
<keyword evidence="3" id="KW-1003">Cell membrane</keyword>
<evidence type="ECO:0000259" key="14">
    <source>
        <dbReference type="PROSITE" id="PS51846"/>
    </source>
</evidence>
<dbReference type="InterPro" id="IPR046342">
    <property type="entry name" value="CBS_dom_sf"/>
</dbReference>
<evidence type="ECO:0000313" key="16">
    <source>
        <dbReference type="EMBL" id="MBF9073373.1"/>
    </source>
</evidence>
<keyword evidence="17" id="KW-1185">Reference proteome</keyword>
<feature type="domain" description="CBS" evidence="13">
    <location>
        <begin position="292"/>
        <end position="348"/>
    </location>
</feature>